<reference evidence="2 3" key="1">
    <citation type="submission" date="2018-03" db="EMBL/GenBank/DDBJ databases">
        <authorList>
            <person name="Keele B.F."/>
        </authorList>
    </citation>
    <scope>NUCLEOTIDE SEQUENCE [LARGE SCALE GENOMIC DNA]</scope>
    <source>
        <strain evidence="2 3">CECT 8626</strain>
    </source>
</reference>
<protein>
    <submittedName>
        <fullName evidence="2">Uncharacterized protein</fullName>
    </submittedName>
</protein>
<keyword evidence="3" id="KW-1185">Reference proteome</keyword>
<accession>A0A2R8B3F9</accession>
<proteinExistence type="predicted"/>
<dbReference type="RefSeq" id="WP_108853296.1">
    <property type="nucleotide sequence ID" value="NZ_OMOQ01000001.1"/>
</dbReference>
<evidence type="ECO:0000313" key="2">
    <source>
        <dbReference type="EMBL" id="SPH17138.1"/>
    </source>
</evidence>
<dbReference type="OrthoDB" id="7822309at2"/>
<name>A0A2R8B3F9_9RHOB</name>
<organism evidence="2 3">
    <name type="scientific">Albidovulum aquaemixtae</name>
    <dbReference type="NCBI Taxonomy" id="1542388"/>
    <lineage>
        <taxon>Bacteria</taxon>
        <taxon>Pseudomonadati</taxon>
        <taxon>Pseudomonadota</taxon>
        <taxon>Alphaproteobacteria</taxon>
        <taxon>Rhodobacterales</taxon>
        <taxon>Paracoccaceae</taxon>
        <taxon>Albidovulum</taxon>
    </lineage>
</organism>
<evidence type="ECO:0000313" key="3">
    <source>
        <dbReference type="Proteomes" id="UP000244924"/>
    </source>
</evidence>
<keyword evidence="1" id="KW-0812">Transmembrane</keyword>
<evidence type="ECO:0000256" key="1">
    <source>
        <dbReference type="SAM" id="Phobius"/>
    </source>
</evidence>
<gene>
    <name evidence="2" type="ORF">DEA8626_00653</name>
</gene>
<keyword evidence="1" id="KW-0472">Membrane</keyword>
<dbReference type="EMBL" id="OMOQ01000001">
    <property type="protein sequence ID" value="SPH17138.1"/>
    <property type="molecule type" value="Genomic_DNA"/>
</dbReference>
<sequence length="339" mass="36374">MTALKEYQRLECTGLWRDTPDAQRREVAVSFGDATLVISEARSGRALAHWSLPAVTRVNPGRMPARYAPGPDAGEELELEDKEMIAAVERVHALIEARRPHPGRLRGFILGAILLVILAVGLFWMPRALVSHTAAALPFSKRQEIGRIALADLTRLTGTPCGGSEGAEALARLSDRLFGARDRLFVLPEGLSRTRHLPGGVVLLPRALVERLETPHVAAGTILAEDARRTVSDPLIGILDHAGLRATLTLLTTGDLPADTVHGYGEVLLRADPLPVTDAALLARFTDAGVPTTPYAYTLDPSGESVLGLIEADPYRGRAAPAPILSDTEWVALQGICAE</sequence>
<dbReference type="AlphaFoldDB" id="A0A2R8B3F9"/>
<dbReference type="Proteomes" id="UP000244924">
    <property type="component" value="Unassembled WGS sequence"/>
</dbReference>
<keyword evidence="1" id="KW-1133">Transmembrane helix</keyword>
<feature type="transmembrane region" description="Helical" evidence="1">
    <location>
        <begin position="107"/>
        <end position="125"/>
    </location>
</feature>